<evidence type="ECO:0000313" key="2">
    <source>
        <dbReference type="Proteomes" id="UP000589351"/>
    </source>
</evidence>
<evidence type="ECO:0000313" key="1">
    <source>
        <dbReference type="EMBL" id="CAD2078398.1"/>
    </source>
</evidence>
<sequence length="32" mass="3676">MLFLMILAIVFTVIIGFVVYTETETDDPEIIE</sequence>
<name>A0A6V7RKQ2_9STAP</name>
<dbReference type="EMBL" id="CAJEWD010000008">
    <property type="protein sequence ID" value="CAD2078398.1"/>
    <property type="molecule type" value="Genomic_DNA"/>
</dbReference>
<reference evidence="1 2" key="1">
    <citation type="submission" date="2020-07" db="EMBL/GenBank/DDBJ databases">
        <authorList>
            <person name="Criscuolo A."/>
        </authorList>
    </citation>
    <scope>NUCLEOTIDE SEQUENCE [LARGE SCALE GENOMIC DNA]</scope>
    <source>
        <strain evidence="1">CIP111649</strain>
    </source>
</reference>
<protein>
    <submittedName>
        <fullName evidence="1">Uncharacterized protein</fullName>
    </submittedName>
</protein>
<dbReference type="Proteomes" id="UP000589351">
    <property type="component" value="Unassembled WGS sequence"/>
</dbReference>
<gene>
    <name evidence="1" type="ORF">JEODO184_01364</name>
</gene>
<dbReference type="AlphaFoldDB" id="A0A6V7RKQ2"/>
<organism evidence="1 2">
    <name type="scientific">Jeotgalicoccus meleagridis</name>
    <dbReference type="NCBI Taxonomy" id="2759181"/>
    <lineage>
        <taxon>Bacteria</taxon>
        <taxon>Bacillati</taxon>
        <taxon>Bacillota</taxon>
        <taxon>Bacilli</taxon>
        <taxon>Bacillales</taxon>
        <taxon>Staphylococcaceae</taxon>
        <taxon>Jeotgalicoccus</taxon>
    </lineage>
</organism>
<keyword evidence="2" id="KW-1185">Reference proteome</keyword>
<proteinExistence type="predicted"/>
<comment type="caution">
    <text evidence="1">The sequence shown here is derived from an EMBL/GenBank/DDBJ whole genome shotgun (WGS) entry which is preliminary data.</text>
</comment>
<accession>A0A6V7RKQ2</accession>